<organism evidence="8 9">
    <name type="scientific">Geosporobacter ferrireducens</name>
    <dbReference type="NCBI Taxonomy" id="1424294"/>
    <lineage>
        <taxon>Bacteria</taxon>
        <taxon>Bacillati</taxon>
        <taxon>Bacillota</taxon>
        <taxon>Clostridia</taxon>
        <taxon>Peptostreptococcales</taxon>
        <taxon>Thermotaleaceae</taxon>
        <taxon>Geosporobacter</taxon>
    </lineage>
</organism>
<evidence type="ECO:0000256" key="4">
    <source>
        <dbReference type="ARBA" id="ARBA00022679"/>
    </source>
</evidence>
<keyword evidence="9" id="KW-1185">Reference proteome</keyword>
<dbReference type="PANTHER" id="PTHR45008">
    <property type="entry name" value="PTS SYSTEM GLUCOSE-SPECIFIC EIIA COMPONENT"/>
    <property type="match status" value="1"/>
</dbReference>
<proteinExistence type="predicted"/>
<accession>A0A1D8GIW8</accession>
<dbReference type="RefSeq" id="WP_069978045.1">
    <property type="nucleotide sequence ID" value="NZ_CP017269.1"/>
</dbReference>
<dbReference type="FunFam" id="2.70.70.10:FF:000001">
    <property type="entry name" value="PTS system glucose-specific IIA component"/>
    <property type="match status" value="1"/>
</dbReference>
<dbReference type="PROSITE" id="PS00371">
    <property type="entry name" value="PTS_EIIA_TYPE_1_HIS"/>
    <property type="match status" value="1"/>
</dbReference>
<dbReference type="GO" id="GO:0005737">
    <property type="term" value="C:cytoplasm"/>
    <property type="evidence" value="ECO:0007669"/>
    <property type="project" value="UniProtKB-SubCell"/>
</dbReference>
<evidence type="ECO:0000256" key="5">
    <source>
        <dbReference type="ARBA" id="ARBA00022683"/>
    </source>
</evidence>
<evidence type="ECO:0000313" key="9">
    <source>
        <dbReference type="Proteomes" id="UP000095743"/>
    </source>
</evidence>
<evidence type="ECO:0000256" key="1">
    <source>
        <dbReference type="ARBA" id="ARBA00004496"/>
    </source>
</evidence>
<dbReference type="AlphaFoldDB" id="A0A1D8GIW8"/>
<dbReference type="Proteomes" id="UP000095743">
    <property type="component" value="Chromosome"/>
</dbReference>
<evidence type="ECO:0000256" key="6">
    <source>
        <dbReference type="ARBA" id="ARBA00022777"/>
    </source>
</evidence>
<evidence type="ECO:0000313" key="8">
    <source>
        <dbReference type="EMBL" id="AOT70841.1"/>
    </source>
</evidence>
<keyword evidence="3 8" id="KW-0762">Sugar transport</keyword>
<dbReference type="Pfam" id="PF00358">
    <property type="entry name" value="PTS_EIIA_1"/>
    <property type="match status" value="1"/>
</dbReference>
<dbReference type="GO" id="GO:0009401">
    <property type="term" value="P:phosphoenolpyruvate-dependent sugar phosphotransferase system"/>
    <property type="evidence" value="ECO:0007669"/>
    <property type="project" value="UniProtKB-KW"/>
</dbReference>
<gene>
    <name evidence="8" type="ORF">Gferi_15535</name>
</gene>
<dbReference type="STRING" id="1424294.Gferi_15535"/>
<evidence type="ECO:0000256" key="2">
    <source>
        <dbReference type="ARBA" id="ARBA00022448"/>
    </source>
</evidence>
<dbReference type="InterPro" id="IPR011055">
    <property type="entry name" value="Dup_hybrid_motif"/>
</dbReference>
<dbReference type="EMBL" id="CP017269">
    <property type="protein sequence ID" value="AOT70841.1"/>
    <property type="molecule type" value="Genomic_DNA"/>
</dbReference>
<evidence type="ECO:0000259" key="7">
    <source>
        <dbReference type="PROSITE" id="PS51093"/>
    </source>
</evidence>
<keyword evidence="2" id="KW-0813">Transport</keyword>
<protein>
    <submittedName>
        <fullName evidence="8">PTS glucose transporter subunit IIA</fullName>
    </submittedName>
</protein>
<evidence type="ECO:0000256" key="3">
    <source>
        <dbReference type="ARBA" id="ARBA00022597"/>
    </source>
</evidence>
<sequence>MLNFFKKKENKIILYKPVPGKVIDITEAPDEVFSQKYLGDGVAVIPEGNVIAAPCDGTILHIANSLHAVAVGTEEGLEVLIHIGLDTVLLKGKGFTSFVKNGDTVKKGDKLVSFDRSYIEVQGKSLVTPVVITNMSEKVKGITKHKESSTEVLMEVQLK</sequence>
<feature type="domain" description="PTS EIIA type-1" evidence="7">
    <location>
        <begin position="30"/>
        <end position="134"/>
    </location>
</feature>
<keyword evidence="5" id="KW-0598">Phosphotransferase system</keyword>
<dbReference type="KEGG" id="gfe:Gferi_15535"/>
<dbReference type="Gene3D" id="2.70.70.10">
    <property type="entry name" value="Glucose Permease (Domain IIA)"/>
    <property type="match status" value="1"/>
</dbReference>
<keyword evidence="4" id="KW-0808">Transferase</keyword>
<name>A0A1D8GIW8_9FIRM</name>
<dbReference type="SUPFAM" id="SSF51261">
    <property type="entry name" value="Duplicated hybrid motif"/>
    <property type="match status" value="1"/>
</dbReference>
<comment type="subcellular location">
    <subcellularLocation>
        <location evidence="1">Cytoplasm</location>
    </subcellularLocation>
</comment>
<dbReference type="OrthoDB" id="92465at2"/>
<dbReference type="PROSITE" id="PS51093">
    <property type="entry name" value="PTS_EIIA_TYPE_1"/>
    <property type="match status" value="1"/>
</dbReference>
<dbReference type="NCBIfam" id="TIGR00830">
    <property type="entry name" value="PTBA"/>
    <property type="match status" value="1"/>
</dbReference>
<dbReference type="InterPro" id="IPR001127">
    <property type="entry name" value="PTS_EIIA_1_perm"/>
</dbReference>
<dbReference type="PANTHER" id="PTHR45008:SF1">
    <property type="entry name" value="PTS SYSTEM GLUCOSE-SPECIFIC EIIA COMPONENT"/>
    <property type="match status" value="1"/>
</dbReference>
<reference evidence="8 9" key="1">
    <citation type="submission" date="2016-09" db="EMBL/GenBank/DDBJ databases">
        <title>Genomic analysis reveals versatility of anaerobic energy metabolism of Geosporobacter ferrireducens IRF9 of phylum Firmicutes.</title>
        <authorList>
            <person name="Kim S.-J."/>
        </authorList>
    </citation>
    <scope>NUCLEOTIDE SEQUENCE [LARGE SCALE GENOMIC DNA]</scope>
    <source>
        <strain evidence="8 9">IRF9</strain>
    </source>
</reference>
<dbReference type="InterPro" id="IPR050890">
    <property type="entry name" value="PTS_EIIA_component"/>
</dbReference>
<dbReference type="GO" id="GO:0016301">
    <property type="term" value="F:kinase activity"/>
    <property type="evidence" value="ECO:0007669"/>
    <property type="project" value="UniProtKB-KW"/>
</dbReference>
<keyword evidence="6" id="KW-0418">Kinase</keyword>